<feature type="transmembrane region" description="Helical" evidence="1">
    <location>
        <begin position="111"/>
        <end position="129"/>
    </location>
</feature>
<protein>
    <recommendedName>
        <fullName evidence="3">DUF2127 domain-containing protein</fullName>
    </recommendedName>
</protein>
<sequence length="162" mass="17572">MGTPNESTTSRLLHDSYLVGLGVQAAIGTFQLIGAAMIQIASRTGWLTGVATWTAAALDNHPVGVTGMVLHALHHFSTASDPFWSIYLIGHGVLNLGVVAALLAKKWWAHPVSILMLTGFIVYQLAHYMHNHSPILIALSLFDAVVIALVWREYRQLHPTAA</sequence>
<keyword evidence="1" id="KW-1133">Transmembrane helix</keyword>
<comment type="caution">
    <text evidence="2">The sequence shown here is derived from an EMBL/GenBank/DDBJ whole genome shotgun (WGS) entry which is preliminary data.</text>
</comment>
<evidence type="ECO:0008006" key="3">
    <source>
        <dbReference type="Google" id="ProtNLM"/>
    </source>
</evidence>
<accession>A0A1J5PK47</accession>
<gene>
    <name evidence="2" type="ORF">GALL_464930</name>
</gene>
<dbReference type="Pfam" id="PF09900">
    <property type="entry name" value="DUF2127"/>
    <property type="match status" value="1"/>
</dbReference>
<evidence type="ECO:0000313" key="2">
    <source>
        <dbReference type="EMBL" id="OIQ71886.1"/>
    </source>
</evidence>
<reference evidence="2" key="1">
    <citation type="submission" date="2016-10" db="EMBL/GenBank/DDBJ databases">
        <title>Sequence of Gallionella enrichment culture.</title>
        <authorList>
            <person name="Poehlein A."/>
            <person name="Muehling M."/>
            <person name="Daniel R."/>
        </authorList>
    </citation>
    <scope>NUCLEOTIDE SEQUENCE</scope>
</reference>
<name>A0A1J5PK47_9ZZZZ</name>
<organism evidence="2">
    <name type="scientific">mine drainage metagenome</name>
    <dbReference type="NCBI Taxonomy" id="410659"/>
    <lineage>
        <taxon>unclassified sequences</taxon>
        <taxon>metagenomes</taxon>
        <taxon>ecological metagenomes</taxon>
    </lineage>
</organism>
<proteinExistence type="predicted"/>
<evidence type="ECO:0000256" key="1">
    <source>
        <dbReference type="SAM" id="Phobius"/>
    </source>
</evidence>
<dbReference type="AlphaFoldDB" id="A0A1J5PK47"/>
<feature type="transmembrane region" description="Helical" evidence="1">
    <location>
        <begin position="17"/>
        <end position="38"/>
    </location>
</feature>
<keyword evidence="1" id="KW-0812">Transmembrane</keyword>
<feature type="transmembrane region" description="Helical" evidence="1">
    <location>
        <begin position="135"/>
        <end position="151"/>
    </location>
</feature>
<dbReference type="EMBL" id="MLJW01003516">
    <property type="protein sequence ID" value="OIQ71886.1"/>
    <property type="molecule type" value="Genomic_DNA"/>
</dbReference>
<feature type="transmembrane region" description="Helical" evidence="1">
    <location>
        <begin position="84"/>
        <end position="104"/>
    </location>
</feature>
<dbReference type="InterPro" id="IPR021125">
    <property type="entry name" value="DUF2127"/>
</dbReference>
<keyword evidence="1" id="KW-0472">Membrane</keyword>